<reference evidence="3" key="1">
    <citation type="submission" date="2016-06" db="UniProtKB">
        <authorList>
            <consortium name="WormBaseParasite"/>
        </authorList>
    </citation>
    <scope>IDENTIFICATION</scope>
</reference>
<reference evidence="1 2" key="2">
    <citation type="submission" date="2018-11" db="EMBL/GenBank/DDBJ databases">
        <authorList>
            <consortium name="Pathogen Informatics"/>
        </authorList>
    </citation>
    <scope>NUCLEOTIDE SEQUENCE [LARGE SCALE GENOMIC DNA]</scope>
</reference>
<dbReference type="EMBL" id="UZAJ01014729">
    <property type="protein sequence ID" value="VDO71160.1"/>
    <property type="molecule type" value="Genomic_DNA"/>
</dbReference>
<dbReference type="AlphaFoldDB" id="A0A183HTF3"/>
<evidence type="ECO:0000313" key="2">
    <source>
        <dbReference type="Proteomes" id="UP000267606"/>
    </source>
</evidence>
<dbReference type="WBParaSite" id="OFLC_0001076501-mRNA-1">
    <property type="protein sequence ID" value="OFLC_0001076501-mRNA-1"/>
    <property type="gene ID" value="OFLC_0001076501"/>
</dbReference>
<proteinExistence type="predicted"/>
<sequence length="77" mass="7971">MVVMVVADGNKGAIKVIVDGNKGVLVNEDGTAVVFKIARNSRGIKNIAKIGSYWCEFGGIRIAASQGGAICDCGKES</sequence>
<gene>
    <name evidence="1" type="ORF">OFLC_LOCUS10765</name>
</gene>
<organism evidence="3">
    <name type="scientific">Onchocerca flexuosa</name>
    <dbReference type="NCBI Taxonomy" id="387005"/>
    <lineage>
        <taxon>Eukaryota</taxon>
        <taxon>Metazoa</taxon>
        <taxon>Ecdysozoa</taxon>
        <taxon>Nematoda</taxon>
        <taxon>Chromadorea</taxon>
        <taxon>Rhabditida</taxon>
        <taxon>Spirurina</taxon>
        <taxon>Spiruromorpha</taxon>
        <taxon>Filarioidea</taxon>
        <taxon>Onchocercidae</taxon>
        <taxon>Onchocerca</taxon>
    </lineage>
</organism>
<evidence type="ECO:0000313" key="3">
    <source>
        <dbReference type="WBParaSite" id="OFLC_0001076501-mRNA-1"/>
    </source>
</evidence>
<dbReference type="Proteomes" id="UP000267606">
    <property type="component" value="Unassembled WGS sequence"/>
</dbReference>
<evidence type="ECO:0000313" key="1">
    <source>
        <dbReference type="EMBL" id="VDO71160.1"/>
    </source>
</evidence>
<accession>A0A183HTF3</accession>
<name>A0A183HTF3_9BILA</name>
<protein>
    <submittedName>
        <fullName evidence="3">Pectate lyase</fullName>
    </submittedName>
</protein>
<keyword evidence="2" id="KW-1185">Reference proteome</keyword>